<dbReference type="InterPro" id="IPR020189">
    <property type="entry name" value="IF5A_C"/>
</dbReference>
<comment type="cofactor">
    <cofactor evidence="1">
        <name>Ca(2+)</name>
        <dbReference type="ChEBI" id="CHEBI:29108"/>
    </cofactor>
</comment>
<dbReference type="FunFam" id="2.30.30.30:FF:000012">
    <property type="entry name" value="Eukaryotic translation initiation factor 5A"/>
    <property type="match status" value="1"/>
</dbReference>
<dbReference type="InterPro" id="IPR008991">
    <property type="entry name" value="Translation_prot_SH3-like_sf"/>
</dbReference>
<evidence type="ECO:0000256" key="17">
    <source>
        <dbReference type="ARBA" id="ARBA00026104"/>
    </source>
</evidence>
<evidence type="ECO:0000256" key="6">
    <source>
        <dbReference type="ARBA" id="ARBA00022692"/>
    </source>
</evidence>
<gene>
    <name evidence="21" type="ORF">C2E21_2455</name>
</gene>
<keyword evidence="6 19" id="KW-0812">Transmembrane</keyword>
<dbReference type="PROSITE" id="PS00302">
    <property type="entry name" value="IF5A_HYPUSINE"/>
    <property type="match status" value="1"/>
</dbReference>
<dbReference type="InterPro" id="IPR012340">
    <property type="entry name" value="NA-bd_OB-fold"/>
</dbReference>
<evidence type="ECO:0000256" key="2">
    <source>
        <dbReference type="ARBA" id="ARBA00004651"/>
    </source>
</evidence>
<proteinExistence type="inferred from homology"/>
<evidence type="ECO:0000256" key="13">
    <source>
        <dbReference type="ARBA" id="ARBA00023071"/>
    </source>
</evidence>
<feature type="transmembrane region" description="Helical" evidence="19">
    <location>
        <begin position="97"/>
        <end position="120"/>
    </location>
</feature>
<dbReference type="InterPro" id="IPR029058">
    <property type="entry name" value="AB_hydrolase_fold"/>
</dbReference>
<dbReference type="GO" id="GO:0016298">
    <property type="term" value="F:lipase activity"/>
    <property type="evidence" value="ECO:0007669"/>
    <property type="project" value="TreeGrafter"/>
</dbReference>
<keyword evidence="10" id="KW-0648">Protein biosynthesis</keyword>
<keyword evidence="15 19" id="KW-0472">Membrane</keyword>
<feature type="compositionally biased region" description="Acidic residues" evidence="18">
    <location>
        <begin position="259"/>
        <end position="269"/>
    </location>
</feature>
<feature type="compositionally biased region" description="Low complexity" evidence="18">
    <location>
        <begin position="270"/>
        <end position="281"/>
    </location>
</feature>
<keyword evidence="12 19" id="KW-1133">Transmembrane helix</keyword>
<comment type="subcellular location">
    <subcellularLocation>
        <location evidence="2">Cell membrane</location>
        <topology evidence="2">Multi-pass membrane protein</topology>
    </subcellularLocation>
</comment>
<keyword evidence="11" id="KW-0442">Lipid degradation</keyword>
<dbReference type="GO" id="GO:0046872">
    <property type="term" value="F:metal ion binding"/>
    <property type="evidence" value="ECO:0007669"/>
    <property type="project" value="UniProtKB-KW"/>
</dbReference>
<keyword evidence="9" id="KW-0106">Calcium</keyword>
<dbReference type="CDD" id="cd00519">
    <property type="entry name" value="Lipase_3"/>
    <property type="match status" value="1"/>
</dbReference>
<evidence type="ECO:0000256" key="4">
    <source>
        <dbReference type="ARBA" id="ARBA00022475"/>
    </source>
</evidence>
<dbReference type="GO" id="GO:0043022">
    <property type="term" value="F:ribosome binding"/>
    <property type="evidence" value="ECO:0007669"/>
    <property type="project" value="InterPro"/>
</dbReference>
<evidence type="ECO:0000256" key="3">
    <source>
        <dbReference type="ARBA" id="ARBA00006016"/>
    </source>
</evidence>
<evidence type="ECO:0000256" key="12">
    <source>
        <dbReference type="ARBA" id="ARBA00022989"/>
    </source>
</evidence>
<accession>A0A2P6TYH4</accession>
<evidence type="ECO:0000256" key="18">
    <source>
        <dbReference type="SAM" id="MobiDB-lite"/>
    </source>
</evidence>
<dbReference type="STRING" id="3076.A0A2P6TYH4"/>
<dbReference type="SUPFAM" id="SSF50249">
    <property type="entry name" value="Nucleic acid-binding proteins"/>
    <property type="match status" value="1"/>
</dbReference>
<evidence type="ECO:0000256" key="14">
    <source>
        <dbReference type="ARBA" id="ARBA00023098"/>
    </source>
</evidence>
<keyword evidence="7" id="KW-0479">Metal-binding</keyword>
<feature type="region of interest" description="Disordered" evidence="18">
    <location>
        <begin position="253"/>
        <end position="281"/>
    </location>
</feature>
<dbReference type="AlphaFoldDB" id="A0A2P6TYH4"/>
<dbReference type="InterPro" id="IPR014722">
    <property type="entry name" value="Rib_uL2_dom2"/>
</dbReference>
<evidence type="ECO:0000256" key="10">
    <source>
        <dbReference type="ARBA" id="ARBA00022917"/>
    </source>
</evidence>
<dbReference type="SUPFAM" id="SSF53474">
    <property type="entry name" value="alpha/beta-Hydrolases"/>
    <property type="match status" value="1"/>
</dbReference>
<evidence type="ECO:0000313" key="22">
    <source>
        <dbReference type="Proteomes" id="UP000239899"/>
    </source>
</evidence>
<dbReference type="SUPFAM" id="SSF50104">
    <property type="entry name" value="Translation proteins SH3-like domain"/>
    <property type="match status" value="1"/>
</dbReference>
<evidence type="ECO:0000256" key="19">
    <source>
        <dbReference type="SAM" id="Phobius"/>
    </source>
</evidence>
<dbReference type="GO" id="GO:0045905">
    <property type="term" value="P:positive regulation of translational termination"/>
    <property type="evidence" value="ECO:0007669"/>
    <property type="project" value="InterPro"/>
</dbReference>
<keyword evidence="21" id="KW-0396">Initiation factor</keyword>
<evidence type="ECO:0000256" key="15">
    <source>
        <dbReference type="ARBA" id="ARBA00023136"/>
    </source>
</evidence>
<dbReference type="PANTHER" id="PTHR45792">
    <property type="entry name" value="DIACYLGLYCEROL LIPASE HOMOLOG-RELATED"/>
    <property type="match status" value="1"/>
</dbReference>
<evidence type="ECO:0000256" key="8">
    <source>
        <dbReference type="ARBA" id="ARBA00022801"/>
    </source>
</evidence>
<dbReference type="Gene3D" id="3.40.50.1820">
    <property type="entry name" value="alpha/beta hydrolase"/>
    <property type="match status" value="1"/>
</dbReference>
<feature type="region of interest" description="Disordered" evidence="18">
    <location>
        <begin position="297"/>
        <end position="319"/>
    </location>
</feature>
<keyword evidence="8" id="KW-0378">Hydrolase</keyword>
<feature type="transmembrane region" description="Helical" evidence="19">
    <location>
        <begin position="20"/>
        <end position="43"/>
    </location>
</feature>
<keyword evidence="22" id="KW-1185">Reference proteome</keyword>
<dbReference type="InterPro" id="IPR001884">
    <property type="entry name" value="IF5A-like"/>
</dbReference>
<dbReference type="Gene3D" id="2.40.50.140">
    <property type="entry name" value="Nucleic acid-binding proteins"/>
    <property type="match status" value="1"/>
</dbReference>
<dbReference type="Pfam" id="PF01287">
    <property type="entry name" value="eIF-5a"/>
    <property type="match status" value="1"/>
</dbReference>
<comment type="similarity">
    <text evidence="3">Belongs to the eIF-5A family.</text>
</comment>
<sequence length="977" mass="106698">MPALVLFGRRWLIASDDVPLPAAGLAVFHFVWCILLIIWFVSVHGPAECEGAWRYDVGVGGLLGAFVLSLGLEIGMVRHGLRGGPFETRKRRLLPRLIYLDIVSHFCQVAFNGFCTYLVYGVPEPTCESGQLWNPFEVMQVLVWLTWAFIAVVAALLVLTYNLFPDYADPKSWEARCNCLATFCCCSTGQARRGAKYTDLSGQPQRLSSRLGNLFAMMLSHIDLSPSDMLLAFSLAMALQRIQRKRLREERQQLNLPGGEEEGEEDGEEAPAGAALGSAGGPATAALGTEAAAGSMQLGADKTPGGPHWQLQAGDSKAGEQGMVDAETLQEAAWAMKFAFASYGMLLYLFAHGPAYGCLQVCCGRNCGLLVGTAHGRKQRNKLDLRLTHNLNREATQQAAGLADRDLLDVRYEGEVPHVLPYFIAADEETKSVVVAIRGSLSLDDVIRDLLFEPASLDDWLAPGKSWEDPPPPLTAATVHTQFAAHAGILEAARATFIDIQTHHVLHDVLLDPSGRCHGWRLVLSGHSLGAGCAFLLGLYLRHFVPDLKCWAFSPPGGLASGQLCADSADWCTSCVCGKEWIPRLSLKTFGRMRDEMVFAALRCKRPKWLVFWHLMRGKRFEEEELFYAPDELPMEAREALAAYQQSVERNPTIRSFLEIAGDFGPPGRCFHLKPTGRTSHTASRRGPFNLRHGKQRRYRAVWIDGHAIIDEGVLISGRMMADHLPDYLLATLRSMARSLRRHQSTAVINDRAGERLTEDVMEGAGDSSGSRHNGGGGGSSEEPEPQRLRLAAAAPPPMPPSDLVPKPGTMSDHEDHGHDVHFESADAGASLTYPQQAGTVRKNAYIVIKSRPCKVVDVSTSKTGKHGHAKCAFVAVDIFTGKKMEDLSPSSHNVDVPHVSRTDYTLLDIGDDGFVSLMTEGGDTKDDLQLPSGTDEAEKLAVQMKADFDAGKELVVSVMKAMGEEQICAVKIVGQA</sequence>
<dbReference type="Pfam" id="PF21485">
    <property type="entry name" value="IF5A-like_N"/>
    <property type="match status" value="1"/>
</dbReference>
<dbReference type="FunFam" id="2.40.50.140:FF:000034">
    <property type="entry name" value="Eukaryotic translation initiation factor 5A"/>
    <property type="match status" value="1"/>
</dbReference>
<protein>
    <recommendedName>
        <fullName evidence="17">sn-1-specific diacylglycerol lipase</fullName>
        <ecNumber evidence="17">3.1.1.116</ecNumber>
    </recommendedName>
</protein>
<name>A0A2P6TYH4_CHLSO</name>
<dbReference type="InterPro" id="IPR052214">
    <property type="entry name" value="DAG_Lipase-Related"/>
</dbReference>
<dbReference type="GO" id="GO:0003723">
    <property type="term" value="F:RNA binding"/>
    <property type="evidence" value="ECO:0007669"/>
    <property type="project" value="InterPro"/>
</dbReference>
<organism evidence="21 22">
    <name type="scientific">Chlorella sorokiniana</name>
    <name type="common">Freshwater green alga</name>
    <dbReference type="NCBI Taxonomy" id="3076"/>
    <lineage>
        <taxon>Eukaryota</taxon>
        <taxon>Viridiplantae</taxon>
        <taxon>Chlorophyta</taxon>
        <taxon>core chlorophytes</taxon>
        <taxon>Trebouxiophyceae</taxon>
        <taxon>Chlorellales</taxon>
        <taxon>Chlorellaceae</taxon>
        <taxon>Chlorella clade</taxon>
        <taxon>Chlorella</taxon>
    </lineage>
</organism>
<dbReference type="SMART" id="SM01376">
    <property type="entry name" value="eIF-5a"/>
    <property type="match status" value="1"/>
</dbReference>
<keyword evidence="14" id="KW-0443">Lipid metabolism</keyword>
<dbReference type="InterPro" id="IPR019769">
    <property type="entry name" value="Trans_elong_IF5A_hypusine_site"/>
</dbReference>
<dbReference type="GO" id="GO:0016042">
    <property type="term" value="P:lipid catabolic process"/>
    <property type="evidence" value="ECO:0007669"/>
    <property type="project" value="UniProtKB-KW"/>
</dbReference>
<evidence type="ECO:0000313" key="21">
    <source>
        <dbReference type="EMBL" id="PRW59119.1"/>
    </source>
</evidence>
<dbReference type="Pfam" id="PF01764">
    <property type="entry name" value="Lipase_3"/>
    <property type="match status" value="1"/>
</dbReference>
<comment type="catalytic activity">
    <reaction evidence="16">
        <text>a 1,2-diacyl-sn-glycerol + H2O = a 2-acylglycerol + a fatty acid + H(+)</text>
        <dbReference type="Rhea" id="RHEA:33275"/>
        <dbReference type="ChEBI" id="CHEBI:15377"/>
        <dbReference type="ChEBI" id="CHEBI:15378"/>
        <dbReference type="ChEBI" id="CHEBI:17389"/>
        <dbReference type="ChEBI" id="CHEBI:17815"/>
        <dbReference type="ChEBI" id="CHEBI:28868"/>
        <dbReference type="EC" id="3.1.1.116"/>
    </reaction>
    <physiologicalReaction direction="left-to-right" evidence="16">
        <dbReference type="Rhea" id="RHEA:33276"/>
    </physiologicalReaction>
</comment>
<keyword evidence="4" id="KW-1003">Cell membrane</keyword>
<dbReference type="GO" id="GO:0003746">
    <property type="term" value="F:translation elongation factor activity"/>
    <property type="evidence" value="ECO:0007669"/>
    <property type="project" value="InterPro"/>
</dbReference>
<dbReference type="CDD" id="cd04468">
    <property type="entry name" value="S1_eIF5A"/>
    <property type="match status" value="1"/>
</dbReference>
<evidence type="ECO:0000256" key="9">
    <source>
        <dbReference type="ARBA" id="ARBA00022837"/>
    </source>
</evidence>
<reference evidence="21 22" key="1">
    <citation type="journal article" date="2018" name="Plant J.">
        <title>Genome sequences of Chlorella sorokiniana UTEX 1602 and Micractinium conductrix SAG 241.80: implications to maltose excretion by a green alga.</title>
        <authorList>
            <person name="Arriola M.B."/>
            <person name="Velmurugan N."/>
            <person name="Zhang Y."/>
            <person name="Plunkett M.H."/>
            <person name="Hondzo H."/>
            <person name="Barney B.M."/>
        </authorList>
    </citation>
    <scope>NUCLEOTIDE SEQUENCE [LARGE SCALE GENOMIC DNA]</scope>
    <source>
        <strain evidence="22">UTEX 1602</strain>
    </source>
</reference>
<dbReference type="GO" id="GO:0045901">
    <property type="term" value="P:positive regulation of translational elongation"/>
    <property type="evidence" value="ECO:0007669"/>
    <property type="project" value="InterPro"/>
</dbReference>
<dbReference type="EC" id="3.1.1.116" evidence="17"/>
<dbReference type="EMBL" id="LHPG02000004">
    <property type="protein sequence ID" value="PRW59119.1"/>
    <property type="molecule type" value="Genomic_DNA"/>
</dbReference>
<feature type="region of interest" description="Disordered" evidence="18">
    <location>
        <begin position="762"/>
        <end position="816"/>
    </location>
</feature>
<feature type="transmembrane region" description="Helical" evidence="19">
    <location>
        <begin position="141"/>
        <end position="164"/>
    </location>
</feature>
<dbReference type="GO" id="GO:0003743">
    <property type="term" value="F:translation initiation factor activity"/>
    <property type="evidence" value="ECO:0007669"/>
    <property type="project" value="UniProtKB-KW"/>
</dbReference>
<evidence type="ECO:0000256" key="5">
    <source>
        <dbReference type="ARBA" id="ARBA00022553"/>
    </source>
</evidence>
<evidence type="ECO:0000259" key="20">
    <source>
        <dbReference type="SMART" id="SM01376"/>
    </source>
</evidence>
<feature type="domain" description="Translation initiation factor 5A C-terminal" evidence="20">
    <location>
        <begin position="899"/>
        <end position="972"/>
    </location>
</feature>
<dbReference type="GO" id="GO:0005886">
    <property type="term" value="C:plasma membrane"/>
    <property type="evidence" value="ECO:0007669"/>
    <property type="project" value="UniProtKB-SubCell"/>
</dbReference>
<dbReference type="PANTHER" id="PTHR45792:SF8">
    <property type="entry name" value="DIACYLGLYCEROL LIPASE-ALPHA"/>
    <property type="match status" value="1"/>
</dbReference>
<evidence type="ECO:0000256" key="1">
    <source>
        <dbReference type="ARBA" id="ARBA00001913"/>
    </source>
</evidence>
<keyword evidence="5" id="KW-0597">Phosphoprotein</keyword>
<evidence type="ECO:0000256" key="7">
    <source>
        <dbReference type="ARBA" id="ARBA00022723"/>
    </source>
</evidence>
<evidence type="ECO:0000256" key="11">
    <source>
        <dbReference type="ARBA" id="ARBA00022963"/>
    </source>
</evidence>
<dbReference type="NCBIfam" id="TIGR00037">
    <property type="entry name" value="eIF_5A"/>
    <property type="match status" value="1"/>
</dbReference>
<dbReference type="InterPro" id="IPR002921">
    <property type="entry name" value="Fungal_lipase-type"/>
</dbReference>
<dbReference type="Proteomes" id="UP000239899">
    <property type="component" value="Unassembled WGS sequence"/>
</dbReference>
<keyword evidence="13" id="KW-0385">Hypusine</keyword>
<evidence type="ECO:0000256" key="16">
    <source>
        <dbReference type="ARBA" id="ARBA00024531"/>
    </source>
</evidence>
<dbReference type="InterPro" id="IPR048670">
    <property type="entry name" value="IF5A-like_N"/>
</dbReference>
<dbReference type="Gene3D" id="2.30.30.30">
    <property type="match status" value="1"/>
</dbReference>
<comment type="caution">
    <text evidence="21">The sequence shown here is derived from an EMBL/GenBank/DDBJ whole genome shotgun (WGS) entry which is preliminary data.</text>
</comment>
<dbReference type="OrthoDB" id="438440at2759"/>
<feature type="transmembrane region" description="Helical" evidence="19">
    <location>
        <begin position="55"/>
        <end position="77"/>
    </location>
</feature>